<dbReference type="AlphaFoldDB" id="A0A3B1J1U0"/>
<dbReference type="Ensembl" id="ENSAMXT00000031158.1">
    <property type="protein sequence ID" value="ENSAMXP00000036237.1"/>
    <property type="gene ID" value="ENSAMXG00000037513.1"/>
</dbReference>
<evidence type="ECO:0000313" key="7">
    <source>
        <dbReference type="Proteomes" id="UP000018467"/>
    </source>
</evidence>
<dbReference type="InParanoid" id="A0A3B1J1U0"/>
<dbReference type="PIRSF" id="PIRSF038207">
    <property type="entry name" value="PP1_GT_animal"/>
    <property type="match status" value="1"/>
</dbReference>
<reference evidence="7" key="1">
    <citation type="submission" date="2013-03" db="EMBL/GenBank/DDBJ databases">
        <authorList>
            <person name="Jeffery W."/>
            <person name="Warren W."/>
            <person name="Wilson R.K."/>
        </authorList>
    </citation>
    <scope>NUCLEOTIDE SEQUENCE</scope>
    <source>
        <strain evidence="7">female</strain>
    </source>
</reference>
<evidence type="ECO:0000256" key="1">
    <source>
        <dbReference type="ARBA" id="ARBA00022600"/>
    </source>
</evidence>
<keyword evidence="7" id="KW-1185">Reference proteome</keyword>
<dbReference type="PROSITE" id="PS51159">
    <property type="entry name" value="CBM21"/>
    <property type="match status" value="1"/>
</dbReference>
<comment type="subunit">
    <text evidence="3">Interacts with PPP1CC catalytic subunit of PP1 and associates with glycogen. Forms complexes with glycogen phosphorylase, glycogen synthase and phosphorylase kinase which is necessary for its regulation of PP1 activity.</text>
</comment>
<dbReference type="GO" id="GO:0005979">
    <property type="term" value="P:regulation of glycogen biosynthetic process"/>
    <property type="evidence" value="ECO:0007669"/>
    <property type="project" value="TreeGrafter"/>
</dbReference>
<feature type="domain" description="CBM21" evidence="5">
    <location>
        <begin position="155"/>
        <end position="263"/>
    </location>
</feature>
<evidence type="ECO:0000256" key="2">
    <source>
        <dbReference type="ARBA" id="ARBA00023277"/>
    </source>
</evidence>
<reference evidence="6" key="4">
    <citation type="submission" date="2025-09" db="UniProtKB">
        <authorList>
            <consortium name="Ensembl"/>
        </authorList>
    </citation>
    <scope>IDENTIFICATION</scope>
</reference>
<dbReference type="GO" id="GO:2001069">
    <property type="term" value="F:glycogen binding"/>
    <property type="evidence" value="ECO:0007669"/>
    <property type="project" value="TreeGrafter"/>
</dbReference>
<comment type="domain">
    <text evidence="3">The N-terminal region is required for binding to PP1, the central region is required for binding to glycogen and the C-terminal region is required for binding to glycogen phosphorylase glycogen synthase and phosphorylase kinase.</text>
</comment>
<evidence type="ECO:0000256" key="4">
    <source>
        <dbReference type="SAM" id="MobiDB-lite"/>
    </source>
</evidence>
<dbReference type="InterPro" id="IPR030683">
    <property type="entry name" value="PP1_3C"/>
</dbReference>
<dbReference type="Proteomes" id="UP000018467">
    <property type="component" value="Unassembled WGS sequence"/>
</dbReference>
<dbReference type="PIRSF" id="PIRSF500813">
    <property type="entry name" value="PP1_PTG"/>
    <property type="match status" value="1"/>
</dbReference>
<dbReference type="GO" id="GO:0008157">
    <property type="term" value="F:protein phosphatase 1 binding"/>
    <property type="evidence" value="ECO:0007669"/>
    <property type="project" value="TreeGrafter"/>
</dbReference>
<sequence length="327" mass="36647">MSSASVLHIFNPTMPGPVMPVDVAVQLYIAHSPPLRSFLSSYEDCRARNRANNCFKPLRPCLSTKAPPEPPCLVWQSSKSKSKKRVVFADSKGMSLTAVRVYSPSNGRNSNVLSRLQFSPELNGLESATAALRIHTIQSRALDFPQPAGDYLDFRSRLTKNSVCLENCTLQGRVLTGTVKVRNLAFEKSVHIRITFDSWKSYRDFECTYMNNVYGCQNTDTFSFTAELPAYVPPQNKVEFCISYTTGGQTYWDNNDGRNYGLVAAASTWKQDDELNSPEPQKKTQAPVKQGKKGEVEIGQLNSSNSWKGLFPEWQSWGCIETGPPYW</sequence>
<keyword evidence="2 3" id="KW-0119">Carbohydrate metabolism</keyword>
<proteinExistence type="predicted"/>
<evidence type="ECO:0000256" key="3">
    <source>
        <dbReference type="PIRNR" id="PIRNR038207"/>
    </source>
</evidence>
<reference evidence="7" key="2">
    <citation type="journal article" date="2014" name="Nat. Commun.">
        <title>The cavefish genome reveals candidate genes for eye loss.</title>
        <authorList>
            <person name="McGaugh S.E."/>
            <person name="Gross J.B."/>
            <person name="Aken B."/>
            <person name="Blin M."/>
            <person name="Borowsky R."/>
            <person name="Chalopin D."/>
            <person name="Hinaux H."/>
            <person name="Jeffery W.R."/>
            <person name="Keene A."/>
            <person name="Ma L."/>
            <person name="Minx P."/>
            <person name="Murphy D."/>
            <person name="O'Quin K.E."/>
            <person name="Retaux S."/>
            <person name="Rohner N."/>
            <person name="Searle S.M."/>
            <person name="Stahl B.A."/>
            <person name="Tabin C."/>
            <person name="Volff J.N."/>
            <person name="Yoshizawa M."/>
            <person name="Warren W.C."/>
        </authorList>
    </citation>
    <scope>NUCLEOTIDE SEQUENCE [LARGE SCALE GENOMIC DNA]</scope>
    <source>
        <strain evidence="7">female</strain>
    </source>
</reference>
<dbReference type="InterPro" id="IPR050782">
    <property type="entry name" value="PP1_regulatory_subunit_3"/>
</dbReference>
<dbReference type="STRING" id="7994.ENSAMXP00000036237"/>
<reference evidence="6" key="3">
    <citation type="submission" date="2025-08" db="UniProtKB">
        <authorList>
            <consortium name="Ensembl"/>
        </authorList>
    </citation>
    <scope>IDENTIFICATION</scope>
</reference>
<evidence type="ECO:0000313" key="6">
    <source>
        <dbReference type="Ensembl" id="ENSAMXP00000036237.1"/>
    </source>
</evidence>
<dbReference type="Bgee" id="ENSAMXG00000037513">
    <property type="expression patterns" value="Expressed in bone element and 10 other cell types or tissues"/>
</dbReference>
<protein>
    <recommendedName>
        <fullName evidence="3">Protein phosphatase 1 regulatory subunit 3C</fullName>
    </recommendedName>
</protein>
<dbReference type="Gene3D" id="2.60.40.2440">
    <property type="entry name" value="Carbohydrate binding type-21 domain"/>
    <property type="match status" value="1"/>
</dbReference>
<dbReference type="Pfam" id="PF03370">
    <property type="entry name" value="CBM_21"/>
    <property type="match status" value="1"/>
</dbReference>
<evidence type="ECO:0000259" key="5">
    <source>
        <dbReference type="PROSITE" id="PS51159"/>
    </source>
</evidence>
<name>A0A3B1J1U0_ASTMX</name>
<dbReference type="PANTHER" id="PTHR12307">
    <property type="entry name" value="PROTEIN PHOSPHATASE 1 REGULATORY SUBUNIT"/>
    <property type="match status" value="1"/>
</dbReference>
<dbReference type="InterPro" id="IPR005036">
    <property type="entry name" value="CBM21_dom"/>
</dbReference>
<dbReference type="FunCoup" id="A0A3B1J1U0">
    <property type="interactions" value="15"/>
</dbReference>
<accession>A0A3B1J1U0</accession>
<organism evidence="6 7">
    <name type="scientific">Astyanax mexicanus</name>
    <name type="common">Blind cave fish</name>
    <name type="synonym">Astyanax fasciatus mexicanus</name>
    <dbReference type="NCBI Taxonomy" id="7994"/>
    <lineage>
        <taxon>Eukaryota</taxon>
        <taxon>Metazoa</taxon>
        <taxon>Chordata</taxon>
        <taxon>Craniata</taxon>
        <taxon>Vertebrata</taxon>
        <taxon>Euteleostomi</taxon>
        <taxon>Actinopterygii</taxon>
        <taxon>Neopterygii</taxon>
        <taxon>Teleostei</taxon>
        <taxon>Ostariophysi</taxon>
        <taxon>Characiformes</taxon>
        <taxon>Characoidei</taxon>
        <taxon>Acestrorhamphidae</taxon>
        <taxon>Acestrorhamphinae</taxon>
        <taxon>Astyanax</taxon>
    </lineage>
</organism>
<dbReference type="GO" id="GO:0005978">
    <property type="term" value="P:glycogen biosynthetic process"/>
    <property type="evidence" value="ECO:0007669"/>
    <property type="project" value="UniProtKB-UniRule"/>
</dbReference>
<keyword evidence="1 3" id="KW-0321">Glycogen metabolism</keyword>
<feature type="region of interest" description="Disordered" evidence="4">
    <location>
        <begin position="271"/>
        <end position="294"/>
    </location>
</feature>
<dbReference type="PANTHER" id="PTHR12307:SF15">
    <property type="entry name" value="PROTEIN PHOSPHATASE 1 REGULATORY SUBUNIT 3C"/>
    <property type="match status" value="1"/>
</dbReference>
<dbReference type="GO" id="GO:0000164">
    <property type="term" value="C:protein phosphatase type 1 complex"/>
    <property type="evidence" value="ECO:0007669"/>
    <property type="project" value="TreeGrafter"/>
</dbReference>
<dbReference type="InterPro" id="IPR017434">
    <property type="entry name" value="Pase-1_reg-su_3B/C/D_met"/>
</dbReference>
<comment type="function">
    <text evidence="3">Acts as a glycogen-targeting subunit for PP1 and regulates its activity. Activates glycogen synthase, reduces glycogen phosphorylase activity and limits glycogen breakdown.</text>
</comment>
<dbReference type="GeneTree" id="ENSGT00940000155648"/>
<dbReference type="InterPro" id="IPR038175">
    <property type="entry name" value="CBM21_dom_sf"/>
</dbReference>
<dbReference type="FunFam" id="2.60.40.2440:FF:000001">
    <property type="entry name" value="Protein phosphatase 1 regulatory subunit 3C"/>
    <property type="match status" value="1"/>
</dbReference>